<protein>
    <recommendedName>
        <fullName evidence="3 7">Flagella basal body P-ring formation protein FlgA</fullName>
    </recommendedName>
</protein>
<dbReference type="STRING" id="1348114.OM33_07030"/>
<dbReference type="SMART" id="SM00858">
    <property type="entry name" value="SAF"/>
    <property type="match status" value="1"/>
</dbReference>
<dbReference type="InterPro" id="IPR041231">
    <property type="entry name" value="FlgA_N"/>
</dbReference>
<evidence type="ECO:0000256" key="2">
    <source>
        <dbReference type="ARBA" id="ARBA00010474"/>
    </source>
</evidence>
<sequence>MSLFKKNLYLFILIQITSLAMTSLKAKEYNKLELQQLAIDFVSQQRDKMNAQQTNSELSITALPLDSRIKSRSCKTPLQLSAANPLNNNRQSTIKIKCLDQNSWQVFVHTRQQELIEVITAAKGISKGQKITAKHLTTKKVAKHLTRSNQFKSKEFLIGGRSKRNVRAGQSINYNYICNVCKGDKVTILASFKGMTIKTQGEALEDGRVGDNIAIRNVKSGKKIQAQVTNALQVEVNI</sequence>
<organism evidence="9 10">
    <name type="scientific">Pseudoalteromonas piratica</name>
    <dbReference type="NCBI Taxonomy" id="1348114"/>
    <lineage>
        <taxon>Bacteria</taxon>
        <taxon>Pseudomonadati</taxon>
        <taxon>Pseudomonadota</taxon>
        <taxon>Gammaproteobacteria</taxon>
        <taxon>Alteromonadales</taxon>
        <taxon>Pseudoalteromonadaceae</taxon>
        <taxon>Pseudoalteromonas</taxon>
    </lineage>
</organism>
<comment type="subcellular location">
    <subcellularLocation>
        <location evidence="1 7">Periplasm</location>
    </subcellularLocation>
</comment>
<dbReference type="AlphaFoldDB" id="A0A0A7EEF5"/>
<dbReference type="Pfam" id="PF17656">
    <property type="entry name" value="ChapFlgA_N"/>
    <property type="match status" value="1"/>
</dbReference>
<keyword evidence="7" id="KW-1005">Bacterial flagellum biogenesis</keyword>
<dbReference type="GO" id="GO:0042597">
    <property type="term" value="C:periplasmic space"/>
    <property type="evidence" value="ECO:0007669"/>
    <property type="project" value="UniProtKB-SubCell"/>
</dbReference>
<dbReference type="PANTHER" id="PTHR36307:SF1">
    <property type="entry name" value="FLAGELLA BASAL BODY P-RING FORMATION PROTEIN FLGA"/>
    <property type="match status" value="1"/>
</dbReference>
<dbReference type="NCBIfam" id="TIGR03170">
    <property type="entry name" value="flgA_cterm"/>
    <property type="match status" value="1"/>
</dbReference>
<evidence type="ECO:0000313" key="9">
    <source>
        <dbReference type="EMBL" id="AIY64928.1"/>
    </source>
</evidence>
<dbReference type="RefSeq" id="WP_038640350.1">
    <property type="nucleotide sequence ID" value="NZ_CP009888.1"/>
</dbReference>
<keyword evidence="4" id="KW-0732">Signal</keyword>
<dbReference type="KEGG" id="pseo:OM33_07030"/>
<dbReference type="Pfam" id="PF13144">
    <property type="entry name" value="ChapFlgA"/>
    <property type="match status" value="1"/>
</dbReference>
<gene>
    <name evidence="9" type="ORF">OM33_07030</name>
</gene>
<dbReference type="OrthoDB" id="5729023at2"/>
<dbReference type="Proteomes" id="UP000030341">
    <property type="component" value="Chromosome 1"/>
</dbReference>
<comment type="function">
    <text evidence="6 7">Involved in the assembly process of the P-ring formation. It may associate with FlgF on the rod constituting a structure essential for the P-ring assembly or may act as a modulator protein for the P-ring assembly.</text>
</comment>
<dbReference type="eggNOG" id="COG1261">
    <property type="taxonomic scope" value="Bacteria"/>
</dbReference>
<proteinExistence type="inferred from homology"/>
<dbReference type="Gene3D" id="2.30.30.760">
    <property type="match status" value="1"/>
</dbReference>
<dbReference type="PANTHER" id="PTHR36307">
    <property type="entry name" value="FLAGELLA BASAL BODY P-RING FORMATION PROTEIN FLGA"/>
    <property type="match status" value="1"/>
</dbReference>
<evidence type="ECO:0000256" key="4">
    <source>
        <dbReference type="ARBA" id="ARBA00022729"/>
    </source>
</evidence>
<evidence type="ECO:0000313" key="10">
    <source>
        <dbReference type="Proteomes" id="UP000030341"/>
    </source>
</evidence>
<reference evidence="9 10" key="1">
    <citation type="submission" date="2014-11" db="EMBL/GenBank/DDBJ databases">
        <title>Complete Genome Sequence of Pseudoalteromonas sp. Strain OCN003 Isolated from Kaneohe Bay, Oahu, Hawaii.</title>
        <authorList>
            <person name="Beurmann S."/>
            <person name="Videau P."/>
            <person name="Ushijima B."/>
            <person name="Smith A.M."/>
            <person name="Aeby G.S."/>
            <person name="Callahan S.M."/>
            <person name="Belcaid M."/>
        </authorList>
    </citation>
    <scope>NUCLEOTIDE SEQUENCE [LARGE SCALE GENOMIC DNA]</scope>
    <source>
        <strain evidence="9 10">OCN003</strain>
    </source>
</reference>
<comment type="similarity">
    <text evidence="2 7">Belongs to the FlgA family.</text>
</comment>
<keyword evidence="5 7" id="KW-0574">Periplasm</keyword>
<evidence type="ECO:0000259" key="8">
    <source>
        <dbReference type="SMART" id="SM00858"/>
    </source>
</evidence>
<feature type="domain" description="SAF" evidence="8">
    <location>
        <begin position="116"/>
        <end position="178"/>
    </location>
</feature>
<evidence type="ECO:0000256" key="1">
    <source>
        <dbReference type="ARBA" id="ARBA00004418"/>
    </source>
</evidence>
<evidence type="ECO:0000256" key="3">
    <source>
        <dbReference type="ARBA" id="ARBA00014754"/>
    </source>
</evidence>
<name>A0A0A7EEF5_9GAMM</name>
<evidence type="ECO:0000256" key="5">
    <source>
        <dbReference type="ARBA" id="ARBA00022764"/>
    </source>
</evidence>
<dbReference type="EMBL" id="CP009888">
    <property type="protein sequence ID" value="AIY64928.1"/>
    <property type="molecule type" value="Genomic_DNA"/>
</dbReference>
<evidence type="ECO:0000256" key="7">
    <source>
        <dbReference type="RuleBase" id="RU362063"/>
    </source>
</evidence>
<dbReference type="InterPro" id="IPR017585">
    <property type="entry name" value="SAF_FlgA"/>
</dbReference>
<dbReference type="InterPro" id="IPR013974">
    <property type="entry name" value="SAF"/>
</dbReference>
<evidence type="ECO:0000256" key="6">
    <source>
        <dbReference type="ARBA" id="ARBA00025643"/>
    </source>
</evidence>
<accession>A0A0A7EEF5</accession>
<dbReference type="Gene3D" id="3.90.1210.10">
    <property type="entry name" value="Antifreeze-like/N-acetylneuraminic acid synthase C-terminal domain"/>
    <property type="match status" value="1"/>
</dbReference>
<dbReference type="GO" id="GO:0044780">
    <property type="term" value="P:bacterial-type flagellum assembly"/>
    <property type="evidence" value="ECO:0007669"/>
    <property type="project" value="InterPro"/>
</dbReference>
<dbReference type="CDD" id="cd11614">
    <property type="entry name" value="SAF_CpaB_FlgA_like"/>
    <property type="match status" value="1"/>
</dbReference>
<dbReference type="InterPro" id="IPR039246">
    <property type="entry name" value="Flagellar_FlgA"/>
</dbReference>
<keyword evidence="10" id="KW-1185">Reference proteome</keyword>
<dbReference type="HOGENOM" id="CLU_070510_4_1_6"/>